<gene>
    <name evidence="3" type="ORF">GCM10023349_03440</name>
</gene>
<evidence type="ECO:0000313" key="4">
    <source>
        <dbReference type="Proteomes" id="UP001499974"/>
    </source>
</evidence>
<keyword evidence="1" id="KW-0238">DNA-binding</keyword>
<feature type="domain" description="HTH cro/C1-type" evidence="2">
    <location>
        <begin position="21"/>
        <end position="74"/>
    </location>
</feature>
<dbReference type="PANTHER" id="PTHR46797:SF1">
    <property type="entry name" value="METHYLPHOSPHONATE SYNTHASE"/>
    <property type="match status" value="1"/>
</dbReference>
<dbReference type="EMBL" id="BAABKM010000001">
    <property type="protein sequence ID" value="GAA4691897.1"/>
    <property type="molecule type" value="Genomic_DNA"/>
</dbReference>
<dbReference type="SMART" id="SM00028">
    <property type="entry name" value="TPR"/>
    <property type="match status" value="5"/>
</dbReference>
<dbReference type="SMART" id="SM00530">
    <property type="entry name" value="HTH_XRE"/>
    <property type="match status" value="1"/>
</dbReference>
<dbReference type="SUPFAM" id="SSF48452">
    <property type="entry name" value="TPR-like"/>
    <property type="match status" value="2"/>
</dbReference>
<sequence>MRDDLIDLARSIDPTVLGERVRTARLRAGLTQAQVAGSQMSVGYISRIESGQRRPDPQLLTAIADALGASVDELLVGVAPDRVVQLRVQLDHAQLALVTGSVPQALEIVDRILAEPATEDLPDVEREASYLRASALEASGDLQSAILLLEDLTEQQSADLAWINGATALSRCYRESGELGRAIEVGERAGAFIDESGLAGLDESVRLSLAVANAYLDRGDISYAARMCQRVVDRAEELASPVAKASAYWNLSIAESRRGRSTMAVDLARRALGILGAADDSRNVARLQTQVAILQLRLDPPEAAEALELLLRAERAMAITGGVPADLADNHLAQARAQFLLGDVDAARRLAATTADSSRTAAPVVAADALVLLGQIDAHAGDVQAARDHYQQAVLLLSAVGADRSAAQLWFELAHLLEGIGEASSAIDAYRRAGAASGLVASTTSSAPVTA</sequence>
<evidence type="ECO:0000313" key="3">
    <source>
        <dbReference type="EMBL" id="GAA4691897.1"/>
    </source>
</evidence>
<dbReference type="PROSITE" id="PS50943">
    <property type="entry name" value="HTH_CROC1"/>
    <property type="match status" value="1"/>
</dbReference>
<protein>
    <recommendedName>
        <fullName evidence="2">HTH cro/C1-type domain-containing protein</fullName>
    </recommendedName>
</protein>
<name>A0ABP8WQH4_9ACTN</name>
<dbReference type="InterPro" id="IPR011990">
    <property type="entry name" value="TPR-like_helical_dom_sf"/>
</dbReference>
<dbReference type="InterPro" id="IPR001387">
    <property type="entry name" value="Cro/C1-type_HTH"/>
</dbReference>
<accession>A0ABP8WQH4</accession>
<dbReference type="CDD" id="cd00093">
    <property type="entry name" value="HTH_XRE"/>
    <property type="match status" value="1"/>
</dbReference>
<dbReference type="InterPro" id="IPR010982">
    <property type="entry name" value="Lambda_DNA-bd_dom_sf"/>
</dbReference>
<evidence type="ECO:0000256" key="1">
    <source>
        <dbReference type="ARBA" id="ARBA00023125"/>
    </source>
</evidence>
<evidence type="ECO:0000259" key="2">
    <source>
        <dbReference type="PROSITE" id="PS50943"/>
    </source>
</evidence>
<organism evidence="3 4">
    <name type="scientific">Nocardioides conyzicola</name>
    <dbReference type="NCBI Taxonomy" id="1651781"/>
    <lineage>
        <taxon>Bacteria</taxon>
        <taxon>Bacillati</taxon>
        <taxon>Actinomycetota</taxon>
        <taxon>Actinomycetes</taxon>
        <taxon>Propionibacteriales</taxon>
        <taxon>Nocardioidaceae</taxon>
        <taxon>Nocardioides</taxon>
    </lineage>
</organism>
<dbReference type="InterPro" id="IPR019734">
    <property type="entry name" value="TPR_rpt"/>
</dbReference>
<dbReference type="RefSeq" id="WP_345518588.1">
    <property type="nucleotide sequence ID" value="NZ_BAABKM010000001.1"/>
</dbReference>
<dbReference type="Gene3D" id="1.10.260.40">
    <property type="entry name" value="lambda repressor-like DNA-binding domains"/>
    <property type="match status" value="1"/>
</dbReference>
<dbReference type="PANTHER" id="PTHR46797">
    <property type="entry name" value="HTH-TYPE TRANSCRIPTIONAL REGULATOR"/>
    <property type="match status" value="1"/>
</dbReference>
<dbReference type="SUPFAM" id="SSF47413">
    <property type="entry name" value="lambda repressor-like DNA-binding domains"/>
    <property type="match status" value="1"/>
</dbReference>
<keyword evidence="4" id="KW-1185">Reference proteome</keyword>
<dbReference type="Pfam" id="PF13432">
    <property type="entry name" value="TPR_16"/>
    <property type="match status" value="2"/>
</dbReference>
<dbReference type="InterPro" id="IPR050807">
    <property type="entry name" value="TransReg_Diox_bact_type"/>
</dbReference>
<dbReference type="Gene3D" id="1.25.40.10">
    <property type="entry name" value="Tetratricopeptide repeat domain"/>
    <property type="match status" value="2"/>
</dbReference>
<dbReference type="Pfam" id="PF13560">
    <property type="entry name" value="HTH_31"/>
    <property type="match status" value="1"/>
</dbReference>
<dbReference type="Proteomes" id="UP001499974">
    <property type="component" value="Unassembled WGS sequence"/>
</dbReference>
<proteinExistence type="predicted"/>
<comment type="caution">
    <text evidence="3">The sequence shown here is derived from an EMBL/GenBank/DDBJ whole genome shotgun (WGS) entry which is preliminary data.</text>
</comment>
<reference evidence="4" key="1">
    <citation type="journal article" date="2019" name="Int. J. Syst. Evol. Microbiol.">
        <title>The Global Catalogue of Microorganisms (GCM) 10K type strain sequencing project: providing services to taxonomists for standard genome sequencing and annotation.</title>
        <authorList>
            <consortium name="The Broad Institute Genomics Platform"/>
            <consortium name="The Broad Institute Genome Sequencing Center for Infectious Disease"/>
            <person name="Wu L."/>
            <person name="Ma J."/>
        </authorList>
    </citation>
    <scope>NUCLEOTIDE SEQUENCE [LARGE SCALE GENOMIC DNA]</scope>
    <source>
        <strain evidence="4">JCM 18531</strain>
    </source>
</reference>